<dbReference type="PANTHER" id="PTHR13102">
    <property type="entry name" value="NUCLEOLAR PROTEIN 9"/>
    <property type="match status" value="1"/>
</dbReference>
<organism evidence="3 4">
    <name type="scientific">Artemia franciscana</name>
    <name type="common">Brine shrimp</name>
    <name type="synonym">Artemia sanfranciscana</name>
    <dbReference type="NCBI Taxonomy" id="6661"/>
    <lineage>
        <taxon>Eukaryota</taxon>
        <taxon>Metazoa</taxon>
        <taxon>Ecdysozoa</taxon>
        <taxon>Arthropoda</taxon>
        <taxon>Crustacea</taxon>
        <taxon>Branchiopoda</taxon>
        <taxon>Anostraca</taxon>
        <taxon>Artemiidae</taxon>
        <taxon>Artemia</taxon>
    </lineage>
</organism>
<name>A0AA88KXQ9_ARTSF</name>
<dbReference type="EMBL" id="JAVRJZ010000018">
    <property type="protein sequence ID" value="KAK2708312.1"/>
    <property type="molecule type" value="Genomic_DNA"/>
</dbReference>
<keyword evidence="1" id="KW-0677">Repeat</keyword>
<keyword evidence="4" id="KW-1185">Reference proteome</keyword>
<evidence type="ECO:0000313" key="4">
    <source>
        <dbReference type="Proteomes" id="UP001187531"/>
    </source>
</evidence>
<dbReference type="GO" id="GO:0030686">
    <property type="term" value="C:90S preribosome"/>
    <property type="evidence" value="ECO:0007669"/>
    <property type="project" value="TreeGrafter"/>
</dbReference>
<feature type="region of interest" description="Disordered" evidence="2">
    <location>
        <begin position="134"/>
        <end position="161"/>
    </location>
</feature>
<gene>
    <name evidence="3" type="ORF">QYM36_014052</name>
</gene>
<dbReference type="InterPro" id="IPR001313">
    <property type="entry name" value="Pumilio_RNA-bd_rpt"/>
</dbReference>
<dbReference type="GO" id="GO:0000480">
    <property type="term" value="P:endonucleolytic cleavage in 5'-ETS of tricistronic rRNA transcript (SSU-rRNA, 5.8S rRNA, LSU-rRNA)"/>
    <property type="evidence" value="ECO:0007669"/>
    <property type="project" value="TreeGrafter"/>
</dbReference>
<dbReference type="GO" id="GO:0030688">
    <property type="term" value="C:preribosome, small subunit precursor"/>
    <property type="evidence" value="ECO:0007669"/>
    <property type="project" value="TreeGrafter"/>
</dbReference>
<comment type="caution">
    <text evidence="3">The sequence shown here is derived from an EMBL/GenBank/DDBJ whole genome shotgun (WGS) entry which is preliminary data.</text>
</comment>
<dbReference type="AlphaFoldDB" id="A0AA88KXQ9"/>
<evidence type="ECO:0008006" key="5">
    <source>
        <dbReference type="Google" id="ProtNLM"/>
    </source>
</evidence>
<feature type="compositionally biased region" description="Basic and acidic residues" evidence="2">
    <location>
        <begin position="138"/>
        <end position="161"/>
    </location>
</feature>
<dbReference type="GO" id="GO:0005730">
    <property type="term" value="C:nucleolus"/>
    <property type="evidence" value="ECO:0007669"/>
    <property type="project" value="TreeGrafter"/>
</dbReference>
<evidence type="ECO:0000256" key="1">
    <source>
        <dbReference type="ARBA" id="ARBA00022737"/>
    </source>
</evidence>
<evidence type="ECO:0000256" key="2">
    <source>
        <dbReference type="SAM" id="MobiDB-lite"/>
    </source>
</evidence>
<dbReference type="InterPro" id="IPR011989">
    <property type="entry name" value="ARM-like"/>
</dbReference>
<dbReference type="GO" id="GO:0000447">
    <property type="term" value="P:endonucleolytic cleavage in ITS1 to separate SSU-rRNA from 5.8S rRNA and LSU-rRNA from tricistronic rRNA transcript (SSU-rRNA, 5.8S rRNA, LSU-rRNA)"/>
    <property type="evidence" value="ECO:0007669"/>
    <property type="project" value="TreeGrafter"/>
</dbReference>
<proteinExistence type="predicted"/>
<dbReference type="InterPro" id="IPR040000">
    <property type="entry name" value="NOP9"/>
</dbReference>
<dbReference type="SUPFAM" id="SSF48371">
    <property type="entry name" value="ARM repeat"/>
    <property type="match status" value="1"/>
</dbReference>
<dbReference type="Proteomes" id="UP001187531">
    <property type="component" value="Unassembled WGS sequence"/>
</dbReference>
<dbReference type="Pfam" id="PF22493">
    <property type="entry name" value="PUF_NOP9"/>
    <property type="match status" value="2"/>
</dbReference>
<dbReference type="InterPro" id="IPR016024">
    <property type="entry name" value="ARM-type_fold"/>
</dbReference>
<dbReference type="GO" id="GO:0000472">
    <property type="term" value="P:endonucleolytic cleavage to generate mature 5'-end of SSU-rRNA from (SSU-rRNA, 5.8S rRNA, LSU-rRNA)"/>
    <property type="evidence" value="ECO:0007669"/>
    <property type="project" value="TreeGrafter"/>
</dbReference>
<dbReference type="GO" id="GO:0003723">
    <property type="term" value="F:RNA binding"/>
    <property type="evidence" value="ECO:0007669"/>
    <property type="project" value="InterPro"/>
</dbReference>
<reference evidence="3" key="1">
    <citation type="submission" date="2023-07" db="EMBL/GenBank/DDBJ databases">
        <title>Chromosome-level genome assembly of Artemia franciscana.</title>
        <authorList>
            <person name="Jo E."/>
        </authorList>
    </citation>
    <scope>NUCLEOTIDE SEQUENCE</scope>
    <source>
        <tissue evidence="3">Whole body</tissue>
    </source>
</reference>
<dbReference type="Gene3D" id="1.25.10.10">
    <property type="entry name" value="Leucine-rich Repeat Variant"/>
    <property type="match status" value="2"/>
</dbReference>
<dbReference type="SMART" id="SM00025">
    <property type="entry name" value="Pumilio"/>
    <property type="match status" value="4"/>
</dbReference>
<sequence>MERKYKKKKSFLSRAKKFGSKGLYGKGKNIDEETYHYYVQVMKRLNENFEQEDEKEMFASNVFSQTAGSELELVCNQLVSRVLEKILPFASSEVFENFANALNSDLRIVCTDPFASHVLEKKMKLANDCMNNAQTKKASAEEPVKKELESENEIEKPEKEENDQNHLKFCTEWLLKVSKFVLNNMEEFVNDTYASHVVRTMLQCVSGVTVMTDISKSKKSRDQSDENGDGQRGIMARDKAFLEVLREFTNRIMLWPQFGDLAYNEASAATLQTLILVLNGSLGKLLPPLLDLLYSKCFSQEEGTENTLPYVFQDNCAQRTLEVALSVGSSTFYDKAYEKLFKGRLVDLCETESKFAVISLIGGCKDKEKKLLEFSSCTDPEGNNPCLIQSVLRIQASKFSKGSSKITYAGSQMVQTLLRFNKPIKMINSMLSLPANELRDLFCDPCGSYVMDTFVSSPSIGEKSRDRLRNKLKGEFAGLASSRNGSRAFDSLWAVSDIKTKATIGQELLAKEAAVSGNQWGSIIFAKHGLSLLRKRKSDWEAFQGQETKKRKLFKEFLSVP</sequence>
<evidence type="ECO:0000313" key="3">
    <source>
        <dbReference type="EMBL" id="KAK2708312.1"/>
    </source>
</evidence>
<dbReference type="PANTHER" id="PTHR13102:SF0">
    <property type="entry name" value="NUCLEOLAR PROTEIN 9"/>
    <property type="match status" value="1"/>
</dbReference>
<dbReference type="GO" id="GO:0000056">
    <property type="term" value="P:ribosomal small subunit export from nucleus"/>
    <property type="evidence" value="ECO:0007669"/>
    <property type="project" value="TreeGrafter"/>
</dbReference>
<accession>A0AA88KXQ9</accession>
<protein>
    <recommendedName>
        <fullName evidence="5">Nucleolar protein 9</fullName>
    </recommendedName>
</protein>